<evidence type="ECO:0000256" key="4">
    <source>
        <dbReference type="ARBA" id="ARBA00022614"/>
    </source>
</evidence>
<keyword evidence="4" id="KW-0433">Leucine-rich repeat</keyword>
<dbReference type="EMBL" id="CAKOAT010131821">
    <property type="protein sequence ID" value="CAH8337097.1"/>
    <property type="molecule type" value="Genomic_DNA"/>
</dbReference>
<dbReference type="Proteomes" id="UP001642260">
    <property type="component" value="Unassembled WGS sequence"/>
</dbReference>
<evidence type="ECO:0000256" key="6">
    <source>
        <dbReference type="ARBA" id="ARBA00022729"/>
    </source>
</evidence>
<dbReference type="SMART" id="SM00369">
    <property type="entry name" value="LRR_TYP"/>
    <property type="match status" value="5"/>
</dbReference>
<evidence type="ECO:0000256" key="10">
    <source>
        <dbReference type="ARBA" id="ARBA00023170"/>
    </source>
</evidence>
<dbReference type="Pfam" id="PF08263">
    <property type="entry name" value="LRRNT_2"/>
    <property type="match status" value="2"/>
</dbReference>
<dbReference type="AlphaFoldDB" id="A0ABC8JVT6"/>
<keyword evidence="6 11" id="KW-0732">Signal</keyword>
<dbReference type="SUPFAM" id="SSF52058">
    <property type="entry name" value="L domain-like"/>
    <property type="match status" value="1"/>
</dbReference>
<dbReference type="PANTHER" id="PTHR48065">
    <property type="entry name" value="OS10G0469600 PROTEIN"/>
    <property type="match status" value="1"/>
</dbReference>
<organism evidence="14 15">
    <name type="scientific">Eruca vesicaria subsp. sativa</name>
    <name type="common">Garden rocket</name>
    <name type="synonym">Eruca sativa</name>
    <dbReference type="NCBI Taxonomy" id="29727"/>
    <lineage>
        <taxon>Eukaryota</taxon>
        <taxon>Viridiplantae</taxon>
        <taxon>Streptophyta</taxon>
        <taxon>Embryophyta</taxon>
        <taxon>Tracheophyta</taxon>
        <taxon>Spermatophyta</taxon>
        <taxon>Magnoliopsida</taxon>
        <taxon>eudicotyledons</taxon>
        <taxon>Gunneridae</taxon>
        <taxon>Pentapetalae</taxon>
        <taxon>rosids</taxon>
        <taxon>malvids</taxon>
        <taxon>Brassicales</taxon>
        <taxon>Brassicaceae</taxon>
        <taxon>Brassiceae</taxon>
        <taxon>Eruca</taxon>
    </lineage>
</organism>
<keyword evidence="10" id="KW-0675">Receptor</keyword>
<comment type="subcellular location">
    <subcellularLocation>
        <location evidence="2">Cell membrane</location>
    </subcellularLocation>
    <subcellularLocation>
        <location evidence="1">Membrane</location>
        <topology evidence="1">Single-pass membrane protein</topology>
    </subcellularLocation>
</comment>
<gene>
    <name evidence="14" type="ORF">ERUC_LOCUS14114</name>
</gene>
<dbReference type="Pfam" id="PF23598">
    <property type="entry name" value="LRR_14"/>
    <property type="match status" value="1"/>
</dbReference>
<evidence type="ECO:0000256" key="1">
    <source>
        <dbReference type="ARBA" id="ARBA00004167"/>
    </source>
</evidence>
<evidence type="ECO:0000256" key="9">
    <source>
        <dbReference type="ARBA" id="ARBA00023136"/>
    </source>
</evidence>
<evidence type="ECO:0000313" key="14">
    <source>
        <dbReference type="EMBL" id="CAH8337097.1"/>
    </source>
</evidence>
<feature type="domain" description="Disease resistance R13L4/SHOC-2-like LRR" evidence="13">
    <location>
        <begin position="111"/>
        <end position="246"/>
    </location>
</feature>
<feature type="chain" id="PRO_5044824070" description="Leucine-rich repeat-containing N-terminal plant-type domain-containing protein" evidence="11">
    <location>
        <begin position="24"/>
        <end position="350"/>
    </location>
</feature>
<dbReference type="GO" id="GO:0005886">
    <property type="term" value="C:plasma membrane"/>
    <property type="evidence" value="ECO:0007669"/>
    <property type="project" value="UniProtKB-SubCell"/>
</dbReference>
<evidence type="ECO:0000256" key="3">
    <source>
        <dbReference type="ARBA" id="ARBA00022475"/>
    </source>
</evidence>
<dbReference type="InterPro" id="IPR003591">
    <property type="entry name" value="Leu-rich_rpt_typical-subtyp"/>
</dbReference>
<dbReference type="FunFam" id="3.80.10.10:FF:000299">
    <property type="entry name" value="Piriformospora indica-insensitive protein 2"/>
    <property type="match status" value="1"/>
</dbReference>
<dbReference type="InterPro" id="IPR055414">
    <property type="entry name" value="LRR_R13L4/SHOC2-like"/>
</dbReference>
<dbReference type="InterPro" id="IPR032675">
    <property type="entry name" value="LRR_dom_sf"/>
</dbReference>
<evidence type="ECO:0000256" key="2">
    <source>
        <dbReference type="ARBA" id="ARBA00004236"/>
    </source>
</evidence>
<keyword evidence="15" id="KW-1185">Reference proteome</keyword>
<dbReference type="InterPro" id="IPR013210">
    <property type="entry name" value="LRR_N_plant-typ"/>
</dbReference>
<feature type="signal peptide" evidence="11">
    <location>
        <begin position="1"/>
        <end position="23"/>
    </location>
</feature>
<dbReference type="PANTHER" id="PTHR48065:SF75">
    <property type="entry name" value="LEUCINE-RICH REPEAT-CONTAINING N-TERMINAL PLANT-TYPE DOMAIN-CONTAINING PROTEIN"/>
    <property type="match status" value="1"/>
</dbReference>
<dbReference type="InterPro" id="IPR001611">
    <property type="entry name" value="Leu-rich_rpt"/>
</dbReference>
<name>A0ABC8JVT6_ERUVS</name>
<evidence type="ECO:0000313" key="15">
    <source>
        <dbReference type="Proteomes" id="UP001642260"/>
    </source>
</evidence>
<feature type="domain" description="Leucine-rich repeat-containing N-terminal plant-type" evidence="12">
    <location>
        <begin position="32"/>
        <end position="46"/>
    </location>
</feature>
<evidence type="ECO:0000256" key="5">
    <source>
        <dbReference type="ARBA" id="ARBA00022692"/>
    </source>
</evidence>
<evidence type="ECO:0000259" key="13">
    <source>
        <dbReference type="Pfam" id="PF23598"/>
    </source>
</evidence>
<keyword evidence="5" id="KW-0812">Transmembrane</keyword>
<keyword evidence="9" id="KW-0472">Membrane</keyword>
<comment type="caution">
    <text evidence="14">The sequence shown here is derived from an EMBL/GenBank/DDBJ whole genome shotgun (WGS) entry which is preliminary data.</text>
</comment>
<evidence type="ECO:0000259" key="12">
    <source>
        <dbReference type="Pfam" id="PF08263"/>
    </source>
</evidence>
<feature type="domain" description="Leucine-rich repeat-containing N-terminal plant-type" evidence="12">
    <location>
        <begin position="68"/>
        <end position="87"/>
    </location>
</feature>
<evidence type="ECO:0000256" key="8">
    <source>
        <dbReference type="ARBA" id="ARBA00022989"/>
    </source>
</evidence>
<proteinExistence type="predicted"/>
<sequence length="350" mass="39029">MSTIHTTLSFLLFFIFNYHDVFAIPTTYLCRPEQRNALLEFKNEFEIRNSSSLYCSNNRGSKVSFYSKTESWKNNTNCCYWDGITCDAKTGKVVELDLSCSRLHGRFHSNSFQNLGSLTILDLSSNGLYGQIFFSVRKLSNLTSLKLSNNQFSGQIPSSVGKLSHLTSLTISNNQFSGQIPYSVGNLSHLTSLTISNNQFSGQIPDSIGNLSRLVNLSLSGNNFAGEIPSTFGSLYQLASLRVNFNNFSGNFPITLLNLTKLSYLSLSNNKFTGTLPPNMTSLSNLEYFDVDNNAFVGTFPSLTNLSSNSFTGMERSIKHGLSSDLRTLDISSNKITVYWKYSDFLKYLS</sequence>
<evidence type="ECO:0000256" key="11">
    <source>
        <dbReference type="SAM" id="SignalP"/>
    </source>
</evidence>
<dbReference type="Pfam" id="PF00560">
    <property type="entry name" value="LRR_1"/>
    <property type="match status" value="1"/>
</dbReference>
<protein>
    <recommendedName>
        <fullName evidence="16">Leucine-rich repeat-containing N-terminal plant-type domain-containing protein</fullName>
    </recommendedName>
</protein>
<keyword evidence="7" id="KW-0677">Repeat</keyword>
<keyword evidence="8" id="KW-1133">Transmembrane helix</keyword>
<dbReference type="FunFam" id="3.80.10.10:FF:000400">
    <property type="entry name" value="Nuclear pore complex protein NUP107"/>
    <property type="match status" value="1"/>
</dbReference>
<reference evidence="14 15" key="1">
    <citation type="submission" date="2022-03" db="EMBL/GenBank/DDBJ databases">
        <authorList>
            <person name="Macdonald S."/>
            <person name="Ahmed S."/>
            <person name="Newling K."/>
        </authorList>
    </citation>
    <scope>NUCLEOTIDE SEQUENCE [LARGE SCALE GENOMIC DNA]</scope>
</reference>
<keyword evidence="3" id="KW-1003">Cell membrane</keyword>
<evidence type="ECO:0000256" key="7">
    <source>
        <dbReference type="ARBA" id="ARBA00022737"/>
    </source>
</evidence>
<dbReference type="Gene3D" id="3.80.10.10">
    <property type="entry name" value="Ribonuclease Inhibitor"/>
    <property type="match status" value="2"/>
</dbReference>
<evidence type="ECO:0008006" key="16">
    <source>
        <dbReference type="Google" id="ProtNLM"/>
    </source>
</evidence>
<accession>A0ABC8JVT6</accession>